<feature type="domain" description="Glycosyltransferase subfamily 4-like N-terminal" evidence="2">
    <location>
        <begin position="28"/>
        <end position="192"/>
    </location>
</feature>
<keyword evidence="4" id="KW-1185">Reference proteome</keyword>
<protein>
    <submittedName>
        <fullName evidence="3">Glycosyltransferase involved in cell wall bisynthesis</fullName>
    </submittedName>
</protein>
<dbReference type="PANTHER" id="PTHR45947">
    <property type="entry name" value="SULFOQUINOVOSYL TRANSFERASE SQD2"/>
    <property type="match status" value="1"/>
</dbReference>
<proteinExistence type="predicted"/>
<dbReference type="SUPFAM" id="SSF53756">
    <property type="entry name" value="UDP-Glycosyltransferase/glycogen phosphorylase"/>
    <property type="match status" value="1"/>
</dbReference>
<dbReference type="Pfam" id="PF00534">
    <property type="entry name" value="Glycos_transf_1"/>
    <property type="match status" value="1"/>
</dbReference>
<dbReference type="Proteomes" id="UP000183900">
    <property type="component" value="Unassembled WGS sequence"/>
</dbReference>
<dbReference type="CDD" id="cd03801">
    <property type="entry name" value="GT4_PimA-like"/>
    <property type="match status" value="1"/>
</dbReference>
<evidence type="ECO:0000259" key="2">
    <source>
        <dbReference type="Pfam" id="PF13439"/>
    </source>
</evidence>
<feature type="domain" description="Glycosyl transferase family 1" evidence="1">
    <location>
        <begin position="205"/>
        <end position="351"/>
    </location>
</feature>
<dbReference type="InterPro" id="IPR050194">
    <property type="entry name" value="Glycosyltransferase_grp1"/>
</dbReference>
<evidence type="ECO:0000259" key="1">
    <source>
        <dbReference type="Pfam" id="PF00534"/>
    </source>
</evidence>
<dbReference type="InterPro" id="IPR028098">
    <property type="entry name" value="Glyco_trans_4-like_N"/>
</dbReference>
<evidence type="ECO:0000313" key="3">
    <source>
        <dbReference type="EMBL" id="CUA92619.1"/>
    </source>
</evidence>
<dbReference type="OrthoDB" id="9771846at2"/>
<reference evidence="4" key="1">
    <citation type="submission" date="2015-08" db="EMBL/GenBank/DDBJ databases">
        <authorList>
            <person name="Varghese N."/>
        </authorList>
    </citation>
    <scope>NUCLEOTIDE SEQUENCE [LARGE SCALE GENOMIC DNA]</scope>
    <source>
        <strain evidence="4">DSM 23407</strain>
    </source>
</reference>
<dbReference type="EMBL" id="CYHE01000002">
    <property type="protein sequence ID" value="CUA92619.1"/>
    <property type="molecule type" value="Genomic_DNA"/>
</dbReference>
<dbReference type="Gene3D" id="3.40.50.2000">
    <property type="entry name" value="Glycogen Phosphorylase B"/>
    <property type="match status" value="2"/>
</dbReference>
<gene>
    <name evidence="3" type="ORF">Ga0061067_10228</name>
</gene>
<dbReference type="Pfam" id="PF13439">
    <property type="entry name" value="Glyco_transf_4"/>
    <property type="match status" value="1"/>
</dbReference>
<organism evidence="3 4">
    <name type="scientific">Pannonibacter indicus</name>
    <dbReference type="NCBI Taxonomy" id="466044"/>
    <lineage>
        <taxon>Bacteria</taxon>
        <taxon>Pseudomonadati</taxon>
        <taxon>Pseudomonadota</taxon>
        <taxon>Alphaproteobacteria</taxon>
        <taxon>Hyphomicrobiales</taxon>
        <taxon>Stappiaceae</taxon>
        <taxon>Pannonibacter</taxon>
    </lineage>
</organism>
<accession>A0A0K6HP27</accession>
<keyword evidence="3" id="KW-0808">Transferase</keyword>
<sequence>MTAPLPEPVSPFAGKTIVHVVRQFYPMIGGLEDVVRNLAGRQIGRFGRVKVVTLNRLFIEPDRLLPAKETIDGFEVRRIPFRGSPRYPLAPSVFAELGEADLIHVHAVDFFFDSLAWTSPFRRTPMVATTHGGFFHTADHKRLKTLWFNTVTRLSASRYRGIACCSESDLATFARIAHSRVRLIENAADLEKFGGAASPVPVKGLMTIGRFSHNKRLDALLDMMKVLAAKDGAWHLHIAGSGSDWSEADVRCMIAERGLEAAVSLHCNPSNTRIREVMGRCSLFVSASNYEGFGVAMIEGLSAGLLPVVEPNTAFVSLARKHPMVRLAGFGDPAKAAQAVEEAWAALTADPSAQRQAAIASAAQHGWAGTAAAYERLYADALRLT</sequence>
<dbReference type="PANTHER" id="PTHR45947:SF3">
    <property type="entry name" value="SULFOQUINOVOSYL TRANSFERASE SQD2"/>
    <property type="match status" value="1"/>
</dbReference>
<dbReference type="GO" id="GO:0016757">
    <property type="term" value="F:glycosyltransferase activity"/>
    <property type="evidence" value="ECO:0007669"/>
    <property type="project" value="InterPro"/>
</dbReference>
<dbReference type="RefSeq" id="WP_055454364.1">
    <property type="nucleotide sequence ID" value="NZ_CYHE01000002.1"/>
</dbReference>
<name>A0A0K6HP27_9HYPH</name>
<dbReference type="AlphaFoldDB" id="A0A0K6HP27"/>
<evidence type="ECO:0000313" key="4">
    <source>
        <dbReference type="Proteomes" id="UP000183900"/>
    </source>
</evidence>
<dbReference type="InterPro" id="IPR001296">
    <property type="entry name" value="Glyco_trans_1"/>
</dbReference>